<dbReference type="InterPro" id="IPR005119">
    <property type="entry name" value="LysR_subst-bd"/>
</dbReference>
<evidence type="ECO:0000256" key="3">
    <source>
        <dbReference type="ARBA" id="ARBA00023125"/>
    </source>
</evidence>
<evidence type="ECO:0000256" key="1">
    <source>
        <dbReference type="ARBA" id="ARBA00009437"/>
    </source>
</evidence>
<comment type="similarity">
    <text evidence="1">Belongs to the LysR transcriptional regulatory family.</text>
</comment>
<keyword evidence="5" id="KW-0804">Transcription</keyword>
<dbReference type="RefSeq" id="WP_163572868.1">
    <property type="nucleotide sequence ID" value="NZ_BAAANY010000020.1"/>
</dbReference>
<dbReference type="PANTHER" id="PTHR30346">
    <property type="entry name" value="TRANSCRIPTIONAL DUAL REGULATOR HCAR-RELATED"/>
    <property type="match status" value="1"/>
</dbReference>
<keyword evidence="8" id="KW-1185">Reference proteome</keyword>
<evidence type="ECO:0000256" key="4">
    <source>
        <dbReference type="ARBA" id="ARBA00023159"/>
    </source>
</evidence>
<accession>A0ABN2HU14</accession>
<dbReference type="PROSITE" id="PS50931">
    <property type="entry name" value="HTH_LYSR"/>
    <property type="match status" value="1"/>
</dbReference>
<dbReference type="PRINTS" id="PR00039">
    <property type="entry name" value="HTHLYSR"/>
</dbReference>
<dbReference type="Proteomes" id="UP001500618">
    <property type="component" value="Unassembled WGS sequence"/>
</dbReference>
<dbReference type="InterPro" id="IPR036388">
    <property type="entry name" value="WH-like_DNA-bd_sf"/>
</dbReference>
<dbReference type="Gene3D" id="3.40.190.290">
    <property type="match status" value="1"/>
</dbReference>
<organism evidence="7 8">
    <name type="scientific">Fodinicola feengrottensis</name>
    <dbReference type="NCBI Taxonomy" id="435914"/>
    <lineage>
        <taxon>Bacteria</taxon>
        <taxon>Bacillati</taxon>
        <taxon>Actinomycetota</taxon>
        <taxon>Actinomycetes</taxon>
        <taxon>Mycobacteriales</taxon>
        <taxon>Fodinicola</taxon>
    </lineage>
</organism>
<dbReference type="Gene3D" id="1.10.10.10">
    <property type="entry name" value="Winged helix-like DNA-binding domain superfamily/Winged helix DNA-binding domain"/>
    <property type="match status" value="1"/>
</dbReference>
<dbReference type="PANTHER" id="PTHR30346:SF28">
    <property type="entry name" value="HTH-TYPE TRANSCRIPTIONAL REGULATOR CYNR"/>
    <property type="match status" value="1"/>
</dbReference>
<sequence>MELRQLEYLVAVVEEANFTRAAARLHVAQPGVSAQIKQLERELGEPLLDRSGRQVRPTAVGAAVLPYARAALAAVAGVRLAVDELTGLVRGRVTVGTVAPLVAPVLDLPGLLAGFYRQHPDVEISLSEANAVQLIDELRTGQIDLAFIAMGDATPPGLAAHDVVDEEIVAAVRHGDPLAGRASVPLAGLRDRALICLPRGTGVRTIIEEACATAGFRPHVAFEASIPPVLAQLAAHGLGVALLPASAAVSRPDELHTLKVTRPTMRGRIVLAWTADGPTSPAARALLAYARSYLPAPAEVSASSGSS</sequence>
<dbReference type="EMBL" id="BAAANY010000020">
    <property type="protein sequence ID" value="GAA1693604.1"/>
    <property type="molecule type" value="Genomic_DNA"/>
</dbReference>
<dbReference type="Pfam" id="PF00126">
    <property type="entry name" value="HTH_1"/>
    <property type="match status" value="1"/>
</dbReference>
<protein>
    <submittedName>
        <fullName evidence="7">LysR substrate-binding domain-containing protein</fullName>
    </submittedName>
</protein>
<evidence type="ECO:0000259" key="6">
    <source>
        <dbReference type="PROSITE" id="PS50931"/>
    </source>
</evidence>
<keyword evidence="2" id="KW-0805">Transcription regulation</keyword>
<proteinExistence type="inferred from homology"/>
<keyword evidence="3" id="KW-0238">DNA-binding</keyword>
<feature type="domain" description="HTH lysR-type" evidence="6">
    <location>
        <begin position="1"/>
        <end position="58"/>
    </location>
</feature>
<dbReference type="SUPFAM" id="SSF46785">
    <property type="entry name" value="Winged helix' DNA-binding domain"/>
    <property type="match status" value="1"/>
</dbReference>
<keyword evidence="4" id="KW-0010">Activator</keyword>
<dbReference type="InterPro" id="IPR036390">
    <property type="entry name" value="WH_DNA-bd_sf"/>
</dbReference>
<evidence type="ECO:0000313" key="8">
    <source>
        <dbReference type="Proteomes" id="UP001500618"/>
    </source>
</evidence>
<dbReference type="SUPFAM" id="SSF53850">
    <property type="entry name" value="Periplasmic binding protein-like II"/>
    <property type="match status" value="1"/>
</dbReference>
<dbReference type="Pfam" id="PF03466">
    <property type="entry name" value="LysR_substrate"/>
    <property type="match status" value="1"/>
</dbReference>
<reference evidence="8" key="1">
    <citation type="journal article" date="2019" name="Int. J. Syst. Evol. Microbiol.">
        <title>The Global Catalogue of Microorganisms (GCM) 10K type strain sequencing project: providing services to taxonomists for standard genome sequencing and annotation.</title>
        <authorList>
            <consortium name="The Broad Institute Genomics Platform"/>
            <consortium name="The Broad Institute Genome Sequencing Center for Infectious Disease"/>
            <person name="Wu L."/>
            <person name="Ma J."/>
        </authorList>
    </citation>
    <scope>NUCLEOTIDE SEQUENCE [LARGE SCALE GENOMIC DNA]</scope>
    <source>
        <strain evidence="8">JCM 14718</strain>
    </source>
</reference>
<evidence type="ECO:0000256" key="5">
    <source>
        <dbReference type="ARBA" id="ARBA00023163"/>
    </source>
</evidence>
<evidence type="ECO:0000313" key="7">
    <source>
        <dbReference type="EMBL" id="GAA1693604.1"/>
    </source>
</evidence>
<evidence type="ECO:0000256" key="2">
    <source>
        <dbReference type="ARBA" id="ARBA00023015"/>
    </source>
</evidence>
<gene>
    <name evidence="7" type="ORF">GCM10009765_48580</name>
</gene>
<comment type="caution">
    <text evidence="7">The sequence shown here is derived from an EMBL/GenBank/DDBJ whole genome shotgun (WGS) entry which is preliminary data.</text>
</comment>
<name>A0ABN2HU14_9ACTN</name>
<dbReference type="InterPro" id="IPR000847">
    <property type="entry name" value="LysR_HTH_N"/>
</dbReference>